<dbReference type="CDD" id="cd07129">
    <property type="entry name" value="ALDH_KGSADH"/>
    <property type="match status" value="1"/>
</dbReference>
<organism evidence="3 4">
    <name type="scientific">Hyphococcus luteus</name>
    <dbReference type="NCBI Taxonomy" id="2058213"/>
    <lineage>
        <taxon>Bacteria</taxon>
        <taxon>Pseudomonadati</taxon>
        <taxon>Pseudomonadota</taxon>
        <taxon>Alphaproteobacteria</taxon>
        <taxon>Parvularculales</taxon>
        <taxon>Parvularculaceae</taxon>
        <taxon>Hyphococcus</taxon>
    </lineage>
</organism>
<name>A0A2S7KA78_9PROT</name>
<dbReference type="PANTHER" id="PTHR43353:SF3">
    <property type="entry name" value="ALDEHYDE DEHYDROGENASE-RELATED"/>
    <property type="match status" value="1"/>
</dbReference>
<dbReference type="InterPro" id="IPR044151">
    <property type="entry name" value="ALDH_KGSADH"/>
</dbReference>
<evidence type="ECO:0000259" key="2">
    <source>
        <dbReference type="Pfam" id="PF00171"/>
    </source>
</evidence>
<sequence length="524" mass="54962">MTELTGEHFIGAKRRKSADKFYAANPALNEAIEPAISQATADDVECAAMAAADAAEAYERIGADRRAQFLDAISEHILGLGETLLQRAHEETGLPLARLEGERGRTVGQLKLMAAEARDGVWMSLRVDPALPDRKPAPRSDLRMRKKALGPVAIFGASNFPLAFSVAGGDAASALAAGCPIVVKAHPAHPGVSELIATAIIRAAEETGMPEGVFSLLQGNTHEAGQALVADPRIKAVGFTGSRQGGLALMKIAAARETPIPVYAEMSAINPVILLPGALKERAPDLGQAFVASLTLGAGQFCTNPGLVIALAGPELDAFAAAAEAAIDETAQQVMLTSSICESYKSGVEALTSQDGIAAHLPAPASARNCCAPALFRTTAARFAGNHALQKEVFGPASVIVACETHEEIAALLTKLEGQLTISIHCTEDDASRAAALLPLMEEKAGRIVANGWPTGVEVCHAMVHGGPFPATSDGRTTSVGTLSIERFVRPICYQDFPAQLLPPVLRDDMLPAAPHRHDGKWRF</sequence>
<dbReference type="SUPFAM" id="SSF53720">
    <property type="entry name" value="ALDH-like"/>
    <property type="match status" value="1"/>
</dbReference>
<proteinExistence type="predicted"/>
<reference evidence="3 4" key="1">
    <citation type="submission" date="2017-12" db="EMBL/GenBank/DDBJ databases">
        <authorList>
            <person name="Hurst M.R.H."/>
        </authorList>
    </citation>
    <scope>NUCLEOTIDE SEQUENCE [LARGE SCALE GENOMIC DNA]</scope>
    <source>
        <strain evidence="3 4">SY-3-19</strain>
    </source>
</reference>
<dbReference type="RefSeq" id="WP_104828107.1">
    <property type="nucleotide sequence ID" value="NZ_PJCH01000001.1"/>
</dbReference>
<evidence type="ECO:0000256" key="1">
    <source>
        <dbReference type="ARBA" id="ARBA00023002"/>
    </source>
</evidence>
<dbReference type="InterPro" id="IPR016163">
    <property type="entry name" value="Ald_DH_C"/>
</dbReference>
<dbReference type="PANTHER" id="PTHR43353">
    <property type="entry name" value="SUCCINATE-SEMIALDEHYDE DEHYDROGENASE, MITOCHONDRIAL"/>
    <property type="match status" value="1"/>
</dbReference>
<gene>
    <name evidence="3" type="ORF">CW354_00570</name>
</gene>
<dbReference type="InterPro" id="IPR016162">
    <property type="entry name" value="Ald_DH_N"/>
</dbReference>
<dbReference type="InterPro" id="IPR016161">
    <property type="entry name" value="Ald_DH/histidinol_DH"/>
</dbReference>
<dbReference type="OrthoDB" id="9770537at2"/>
<accession>A0A2S7KA78</accession>
<protein>
    <submittedName>
        <fullName evidence="3">Aldehyde dehydrogenase (NADP(+))</fullName>
    </submittedName>
</protein>
<evidence type="ECO:0000313" key="3">
    <source>
        <dbReference type="EMBL" id="PQA89405.1"/>
    </source>
</evidence>
<feature type="domain" description="Aldehyde dehydrogenase" evidence="2">
    <location>
        <begin position="19"/>
        <end position="467"/>
    </location>
</feature>
<keyword evidence="4" id="KW-1185">Reference proteome</keyword>
<dbReference type="InterPro" id="IPR015590">
    <property type="entry name" value="Aldehyde_DH_dom"/>
</dbReference>
<dbReference type="Proteomes" id="UP000239504">
    <property type="component" value="Unassembled WGS sequence"/>
</dbReference>
<keyword evidence="1" id="KW-0560">Oxidoreductase</keyword>
<dbReference type="Gene3D" id="3.40.605.10">
    <property type="entry name" value="Aldehyde Dehydrogenase, Chain A, domain 1"/>
    <property type="match status" value="1"/>
</dbReference>
<comment type="caution">
    <text evidence="3">The sequence shown here is derived from an EMBL/GenBank/DDBJ whole genome shotgun (WGS) entry which is preliminary data.</text>
</comment>
<dbReference type="EMBL" id="PJCH01000001">
    <property type="protein sequence ID" value="PQA89405.1"/>
    <property type="molecule type" value="Genomic_DNA"/>
</dbReference>
<dbReference type="AlphaFoldDB" id="A0A2S7KA78"/>
<dbReference type="Gene3D" id="3.40.309.10">
    <property type="entry name" value="Aldehyde Dehydrogenase, Chain A, domain 2"/>
    <property type="match status" value="1"/>
</dbReference>
<evidence type="ECO:0000313" key="4">
    <source>
        <dbReference type="Proteomes" id="UP000239504"/>
    </source>
</evidence>
<dbReference type="GO" id="GO:0016620">
    <property type="term" value="F:oxidoreductase activity, acting on the aldehyde or oxo group of donors, NAD or NADP as acceptor"/>
    <property type="evidence" value="ECO:0007669"/>
    <property type="project" value="InterPro"/>
</dbReference>
<dbReference type="InterPro" id="IPR050740">
    <property type="entry name" value="Aldehyde_DH_Superfamily"/>
</dbReference>
<dbReference type="Pfam" id="PF00171">
    <property type="entry name" value="Aldedh"/>
    <property type="match status" value="1"/>
</dbReference>